<keyword evidence="3" id="KW-0637">Prenyltransferase</keyword>
<dbReference type="AlphaFoldDB" id="A0AA91PY00"/>
<dbReference type="GO" id="GO:0046872">
    <property type="term" value="F:metal ion binding"/>
    <property type="evidence" value="ECO:0007669"/>
    <property type="project" value="UniProtKB-KW"/>
</dbReference>
<evidence type="ECO:0000256" key="5">
    <source>
        <dbReference type="ARBA" id="ARBA00022723"/>
    </source>
</evidence>
<protein>
    <recommendedName>
        <fullName evidence="8">Prenyltransferase alpha-alpha toroid domain-containing protein</fullName>
    </recommendedName>
</protein>
<keyword evidence="4" id="KW-0808">Transferase</keyword>
<dbReference type="EMBL" id="LYUB02000012">
    <property type="protein sequence ID" value="OVF07673.1"/>
    <property type="molecule type" value="Genomic_DNA"/>
</dbReference>
<evidence type="ECO:0000256" key="2">
    <source>
        <dbReference type="ARBA" id="ARBA00010497"/>
    </source>
</evidence>
<dbReference type="Proteomes" id="UP000195602">
    <property type="component" value="Unassembled WGS sequence"/>
</dbReference>
<feature type="domain" description="Prenyltransferase alpha-alpha toroid" evidence="8">
    <location>
        <begin position="4"/>
        <end position="367"/>
    </location>
</feature>
<evidence type="ECO:0000313" key="10">
    <source>
        <dbReference type="Proteomes" id="UP000195602"/>
    </source>
</evidence>
<name>A0AA91PY00_CLALS</name>
<evidence type="ECO:0000256" key="6">
    <source>
        <dbReference type="ARBA" id="ARBA00022737"/>
    </source>
</evidence>
<sequence length="381" mass="43254">MSLLFEKHAKYFELCSHSLPSKAQSEDANKLALVYFVLHGLGLIGQLNRIGDTTQHIADIYKQLIPLQNKEMLAFRSSQTFALDPGHNDYDLPNLSATFLALAILLSLKEDYSKTLDRHKIMRFVSQCQVKSGPDKGSFCPVLDTDGNPWGETDLRICYMATSIRKLVGYDLLPSSERKNDINLDELRKFILDKVNYNGGLSSRSHTESHSGLTFCGIAALKLIGHNFSGHEDWVELTKKWLVHRQVDYPECLYDEQEYEYYDHEDIGGFNGRENKFADTCYSWWVVGSLKLIDTDGVGLINGDMVVDYLLNHTQHKLIGGFGKDTEAFPDPFHSFLAMASLSLIKYNSNVTFSGDQELAEIDPELIITMDARRFLDRIWS</sequence>
<keyword evidence="6" id="KW-0677">Repeat</keyword>
<evidence type="ECO:0000259" key="8">
    <source>
        <dbReference type="Pfam" id="PF00432"/>
    </source>
</evidence>
<keyword evidence="5" id="KW-0479">Metal-binding</keyword>
<dbReference type="SUPFAM" id="SSF48239">
    <property type="entry name" value="Terpenoid cyclases/Protein prenyltransferases"/>
    <property type="match status" value="1"/>
</dbReference>
<dbReference type="PANTHER" id="PTHR11774">
    <property type="entry name" value="GERANYLGERANYL TRANSFERASE TYPE BETA SUBUNIT"/>
    <property type="match status" value="1"/>
</dbReference>
<dbReference type="InterPro" id="IPR001330">
    <property type="entry name" value="Prenyltrans"/>
</dbReference>
<dbReference type="InterPro" id="IPR008930">
    <property type="entry name" value="Terpenoid_cyclase/PrenylTrfase"/>
</dbReference>
<dbReference type="PANTHER" id="PTHR11774:SF4">
    <property type="entry name" value="GERANYLGERANYL TRANSFERASE TYPE-1 SUBUNIT BETA"/>
    <property type="match status" value="1"/>
</dbReference>
<comment type="cofactor">
    <cofactor evidence="1">
        <name>Zn(2+)</name>
        <dbReference type="ChEBI" id="CHEBI:29105"/>
    </cofactor>
</comment>
<comment type="similarity">
    <text evidence="2">Belongs to the protein prenyltransferase subunit beta family.</text>
</comment>
<dbReference type="GO" id="GO:0004662">
    <property type="term" value="F:CAAX-protein geranylgeranyltransferase activity"/>
    <property type="evidence" value="ECO:0007669"/>
    <property type="project" value="TreeGrafter"/>
</dbReference>
<organism evidence="9 10">
    <name type="scientific">Clavispora lusitaniae</name>
    <name type="common">Candida lusitaniae</name>
    <dbReference type="NCBI Taxonomy" id="36911"/>
    <lineage>
        <taxon>Eukaryota</taxon>
        <taxon>Fungi</taxon>
        <taxon>Dikarya</taxon>
        <taxon>Ascomycota</taxon>
        <taxon>Saccharomycotina</taxon>
        <taxon>Pichiomycetes</taxon>
        <taxon>Metschnikowiaceae</taxon>
        <taxon>Clavispora</taxon>
    </lineage>
</organism>
<dbReference type="InterPro" id="IPR045089">
    <property type="entry name" value="PGGT1B-like"/>
</dbReference>
<proteinExistence type="inferred from homology"/>
<evidence type="ECO:0000256" key="7">
    <source>
        <dbReference type="ARBA" id="ARBA00022833"/>
    </source>
</evidence>
<evidence type="ECO:0000313" key="9">
    <source>
        <dbReference type="EMBL" id="OVF07673.1"/>
    </source>
</evidence>
<reference evidence="9 10" key="1">
    <citation type="submission" date="2017-04" db="EMBL/GenBank/DDBJ databases">
        <title>Draft genome of the yeast Clavispora lusitaniae type strain CBS 6936.</title>
        <authorList>
            <person name="Durrens P."/>
            <person name="Klopp C."/>
            <person name="Biteau N."/>
            <person name="Fitton-Ouhabi V."/>
            <person name="Dementhon K."/>
            <person name="Accoceberry I."/>
            <person name="Sherman D.J."/>
            <person name="Noel T."/>
        </authorList>
    </citation>
    <scope>NUCLEOTIDE SEQUENCE [LARGE SCALE GENOMIC DNA]</scope>
    <source>
        <strain evidence="9 10">CBS 6936</strain>
    </source>
</reference>
<dbReference type="GO" id="GO:0005953">
    <property type="term" value="C:CAAX-protein geranylgeranyltransferase complex"/>
    <property type="evidence" value="ECO:0007669"/>
    <property type="project" value="TreeGrafter"/>
</dbReference>
<evidence type="ECO:0000256" key="3">
    <source>
        <dbReference type="ARBA" id="ARBA00022602"/>
    </source>
</evidence>
<keyword evidence="7" id="KW-0862">Zinc</keyword>
<accession>A0AA91PY00</accession>
<gene>
    <name evidence="9" type="ORF">A9F13_12g02277</name>
</gene>
<comment type="caution">
    <text evidence="9">The sequence shown here is derived from an EMBL/GenBank/DDBJ whole genome shotgun (WGS) entry which is preliminary data.</text>
</comment>
<dbReference type="Pfam" id="PF00432">
    <property type="entry name" value="Prenyltrans"/>
    <property type="match status" value="1"/>
</dbReference>
<dbReference type="KEGG" id="clus:A9F13_12g02277"/>
<evidence type="ECO:0000256" key="1">
    <source>
        <dbReference type="ARBA" id="ARBA00001947"/>
    </source>
</evidence>
<dbReference type="Gene3D" id="1.50.10.20">
    <property type="match status" value="1"/>
</dbReference>
<evidence type="ECO:0000256" key="4">
    <source>
        <dbReference type="ARBA" id="ARBA00022679"/>
    </source>
</evidence>